<keyword evidence="3 5" id="KW-1015">Disulfide bond</keyword>
<feature type="disulfide bond" evidence="5">
    <location>
        <begin position="1110"/>
        <end position="1174"/>
    </location>
</feature>
<organism evidence="8 9">
    <name type="scientific">Crassostrea virginica</name>
    <name type="common">Eastern oyster</name>
    <dbReference type="NCBI Taxonomy" id="6565"/>
    <lineage>
        <taxon>Eukaryota</taxon>
        <taxon>Metazoa</taxon>
        <taxon>Spiralia</taxon>
        <taxon>Lophotrochozoa</taxon>
        <taxon>Mollusca</taxon>
        <taxon>Bivalvia</taxon>
        <taxon>Autobranchia</taxon>
        <taxon>Pteriomorphia</taxon>
        <taxon>Ostreida</taxon>
        <taxon>Ostreoidea</taxon>
        <taxon>Ostreidae</taxon>
        <taxon>Crassostrea</taxon>
    </lineage>
</organism>
<dbReference type="SMART" id="SM00202">
    <property type="entry name" value="SR"/>
    <property type="match status" value="1"/>
</dbReference>
<feature type="domain" description="SRCR" evidence="7">
    <location>
        <begin position="1085"/>
        <end position="1185"/>
    </location>
</feature>
<dbReference type="FunFam" id="3.10.250.10:FF:000011">
    <property type="entry name" value="Scavenger receptor class A member 5"/>
    <property type="match status" value="1"/>
</dbReference>
<evidence type="ECO:0000256" key="1">
    <source>
        <dbReference type="ARBA" id="ARBA00022729"/>
    </source>
</evidence>
<evidence type="ECO:0000313" key="8">
    <source>
        <dbReference type="Proteomes" id="UP000694844"/>
    </source>
</evidence>
<keyword evidence="6" id="KW-0175">Coiled coil</keyword>
<name>A0A8B8AD38_CRAVI</name>
<evidence type="ECO:0000256" key="3">
    <source>
        <dbReference type="ARBA" id="ARBA00023157"/>
    </source>
</evidence>
<dbReference type="RefSeq" id="XP_022287839.1">
    <property type="nucleotide sequence ID" value="XM_022432131.1"/>
</dbReference>
<dbReference type="PROSITE" id="PS00420">
    <property type="entry name" value="SRCR_1"/>
    <property type="match status" value="1"/>
</dbReference>
<feature type="coiled-coil region" evidence="6">
    <location>
        <begin position="76"/>
        <end position="103"/>
    </location>
</feature>
<evidence type="ECO:0000256" key="4">
    <source>
        <dbReference type="ARBA" id="ARBA00023180"/>
    </source>
</evidence>
<dbReference type="InterPro" id="IPR036772">
    <property type="entry name" value="SRCR-like_dom_sf"/>
</dbReference>
<keyword evidence="4" id="KW-0325">Glycoprotein</keyword>
<evidence type="ECO:0000313" key="9">
    <source>
        <dbReference type="RefSeq" id="XP_022287839.1"/>
    </source>
</evidence>
<feature type="coiled-coil region" evidence="6">
    <location>
        <begin position="988"/>
        <end position="1036"/>
    </location>
</feature>
<dbReference type="InterPro" id="IPR001190">
    <property type="entry name" value="SRCR"/>
</dbReference>
<dbReference type="PANTHER" id="PTHR19331:SF465">
    <property type="entry name" value="EGG PEPTIDE SPERACT RECEPTOR"/>
    <property type="match status" value="1"/>
</dbReference>
<dbReference type="PRINTS" id="PR00258">
    <property type="entry name" value="SPERACTRCPTR"/>
</dbReference>
<evidence type="ECO:0000256" key="2">
    <source>
        <dbReference type="ARBA" id="ARBA00022737"/>
    </source>
</evidence>
<dbReference type="PANTHER" id="PTHR19331">
    <property type="entry name" value="SCAVENGER RECEPTOR DOMAIN-CONTAINING"/>
    <property type="match status" value="1"/>
</dbReference>
<dbReference type="OrthoDB" id="10676271at2759"/>
<dbReference type="SUPFAM" id="SSF56487">
    <property type="entry name" value="SRCR-like"/>
    <property type="match status" value="1"/>
</dbReference>
<dbReference type="GO" id="GO:0016020">
    <property type="term" value="C:membrane"/>
    <property type="evidence" value="ECO:0007669"/>
    <property type="project" value="InterPro"/>
</dbReference>
<feature type="disulfide bond" evidence="5">
    <location>
        <begin position="1154"/>
        <end position="1164"/>
    </location>
</feature>
<keyword evidence="2" id="KW-0677">Repeat</keyword>
<dbReference type="PROSITE" id="PS50287">
    <property type="entry name" value="SRCR_2"/>
    <property type="match status" value="1"/>
</dbReference>
<reference evidence="8" key="1">
    <citation type="submission" date="2024-06" db="UniProtKB">
        <authorList>
            <consortium name="RefSeq"/>
        </authorList>
    </citation>
    <scope>NUCLEOTIDE SEQUENCE [LARGE SCALE GENOMIC DNA]</scope>
</reference>
<keyword evidence="1" id="KW-0732">Signal</keyword>
<accession>A0A8B8AD38</accession>
<dbReference type="Pfam" id="PF00530">
    <property type="entry name" value="SRCR"/>
    <property type="match status" value="1"/>
</dbReference>
<proteinExistence type="predicted"/>
<evidence type="ECO:0000259" key="7">
    <source>
        <dbReference type="PROSITE" id="PS50287"/>
    </source>
</evidence>
<dbReference type="Proteomes" id="UP000694844">
    <property type="component" value="Chromosome 1"/>
</dbReference>
<gene>
    <name evidence="9" type="primary">LOC111100353</name>
</gene>
<evidence type="ECO:0000256" key="6">
    <source>
        <dbReference type="SAM" id="Coils"/>
    </source>
</evidence>
<dbReference type="Gene3D" id="3.10.250.10">
    <property type="entry name" value="SRCR-like domain"/>
    <property type="match status" value="1"/>
</dbReference>
<dbReference type="GeneID" id="111100353"/>
<protein>
    <submittedName>
        <fullName evidence="9">227 kDa spindle- and centromere-associated protein-like isoform X2</fullName>
    </submittedName>
</protein>
<sequence>MMNISKLIAVSNSLNTLKHEMLERKVLALEVNMSSLRLLMVNKVESIDIRRQKVLSNLAKQQNRLKFTISRMFREQTTLKNNIEKFENLSQQLQSRIQMNTENISESYSELDKIVTEVKEVNYTSAQASRSIDSMKSDLYQMSSSVNEFKEALGNSLEQCRKSTQRLGLEMQESQLKIEQNFTEFQSVLDNYIISIQNNTHGLIVLRNSQSHCTKRLDNLEGNISAITTATEQLEYLVSDVRTLNGAIINVSTNIQNVENLKSIHLQVQKDLTTVKVSSSMIWRQCNETARKVENVSEMFAFYDTRNSNQLELLMEDIRALQDNVSLYWNSVGNERAIVDKLSRRIDTLQENVFQNFTLHYTFMNTRVAENVYLLETNMTLIKHYIENLQRVFQHLNSITQQNAKNISLCNSTVSELSAKINDTNHKLHDTMRKQLLITSNLDNITKSVKEHQMAFKKSTKDCCNLTMSRVSHLEKVNFTKLQSDFDYLTSSMQNHSNKMFHVENSNEQQKAKLVRLEKDITGITMTMKNLETQISDSSVLNNVFTNVTTNKQNIRHLLSFSFDLQQNVSLIQLFLSKVWRQCNSTEEYVQNMKNDWMSIQDLSSRSVKLKKDLQAIRELSSIVWHQCNKSEEQAMNISTFVSELNVSNARQHKSLEQKLFATKENISSLYTFVTNDAGKVNTLNETIKDLQQIIFHNLTRQKHFFNSIMAEKFQLLETNFSNIKNITNHLRLSMQILRSDIQQNAKNITIYHAEISKMASEQNKAIVHIASIKTVQSNLSRISKSFKELRRDVNKSINEGNNFTFTYISKLETHVQMIKNNISEFHGDLHEVMTSVQNLSHGIATLYRIQEGYKERFTVLEGSLSVIANTTTNLELVTSSLFRFDDAISNVCTANANNFRDLRLTSSELQQNLSSLWNLSSMIWQQCNTTDDRVQNISTIVKVNPFFEEELWKIQFNISAIASYVEWFANETRNILSDQADKQNALTNNLERNLIKYINSSEELEERIKENHIDMMSLMKNLSIFENNLDQISTEMSMNKEAIDYVQHNLTALFKRVLNSSIDGQFDMELATQSTTQIGLSGFVRLVGGSSASEGRVEVFHGGVWGTVCDDSWDSGDATVVCRMLGYTGRASAFERARFGPGIGSILMDEVHCTGLEDSIFSCYHNGFGSHDCGHSEDASVSCS</sequence>
<evidence type="ECO:0000256" key="5">
    <source>
        <dbReference type="PROSITE-ProRule" id="PRU00196"/>
    </source>
</evidence>
<reference evidence="9" key="2">
    <citation type="submission" date="2025-08" db="UniProtKB">
        <authorList>
            <consortium name="RefSeq"/>
        </authorList>
    </citation>
    <scope>IDENTIFICATION</scope>
    <source>
        <tissue evidence="9">Whole sample</tissue>
    </source>
</reference>
<keyword evidence="8" id="KW-1185">Reference proteome</keyword>
<feature type="disulfide bond" evidence="5">
    <location>
        <begin position="1123"/>
        <end position="1184"/>
    </location>
</feature>
<dbReference type="AlphaFoldDB" id="A0A8B8AD38"/>